<reference evidence="3" key="1">
    <citation type="submission" date="2019-02" db="EMBL/GenBank/DDBJ databases">
        <authorList>
            <person name="Gruber-Vodicka R. H."/>
            <person name="Seah K. B. B."/>
        </authorList>
    </citation>
    <scope>NUCLEOTIDE SEQUENCE</scope>
    <source>
        <strain evidence="3">BECK_BZ163</strain>
        <strain evidence="4">BECK_BZ164</strain>
        <strain evidence="2">BECK_BZ165</strain>
    </source>
</reference>
<accession>A0A450T8D3</accession>
<dbReference type="Pfam" id="PF00816">
    <property type="entry name" value="Histone_HNS"/>
    <property type="match status" value="1"/>
</dbReference>
<proteinExistence type="predicted"/>
<evidence type="ECO:0000259" key="1">
    <source>
        <dbReference type="Pfam" id="PF00816"/>
    </source>
</evidence>
<evidence type="ECO:0000313" key="4">
    <source>
        <dbReference type="EMBL" id="VFK14306.1"/>
    </source>
</evidence>
<dbReference type="SUPFAM" id="SSF81273">
    <property type="entry name" value="H-NS histone-like proteins"/>
    <property type="match status" value="1"/>
</dbReference>
<dbReference type="InterPro" id="IPR037150">
    <property type="entry name" value="H-NS_C_dom_sf"/>
</dbReference>
<organism evidence="3">
    <name type="scientific">Candidatus Kentrum sp. FM</name>
    <dbReference type="NCBI Taxonomy" id="2126340"/>
    <lineage>
        <taxon>Bacteria</taxon>
        <taxon>Pseudomonadati</taxon>
        <taxon>Pseudomonadota</taxon>
        <taxon>Gammaproteobacteria</taxon>
        <taxon>Candidatus Kentrum</taxon>
    </lineage>
</organism>
<protein>
    <submittedName>
        <fullName evidence="3">DNA-binding protein H-NS</fullName>
    </submittedName>
</protein>
<name>A0A450T8D3_9GAMM</name>
<keyword evidence="3" id="KW-0238">DNA-binding</keyword>
<dbReference type="GO" id="GO:0003677">
    <property type="term" value="F:DNA binding"/>
    <property type="evidence" value="ECO:0007669"/>
    <property type="project" value="UniProtKB-KW"/>
</dbReference>
<sequence>MSRFDLANVDFQELIKLREELDASIEERREEEKQQLLQDIRQMVLANGFSMGEIFSGGELVKERRVIEPKYQNPDNLEQKWSGRGRKPACGW</sequence>
<dbReference type="InterPro" id="IPR027444">
    <property type="entry name" value="H-NS_C_dom"/>
</dbReference>
<dbReference type="EMBL" id="CAADEZ010000320">
    <property type="protein sequence ID" value="VFJ62976.1"/>
    <property type="molecule type" value="Genomic_DNA"/>
</dbReference>
<feature type="domain" description="DNA-binding protein H-NS-like C-terminal" evidence="1">
    <location>
        <begin position="69"/>
        <end position="89"/>
    </location>
</feature>
<dbReference type="Gene3D" id="4.10.430.10">
    <property type="entry name" value="Histone-like protein H-NS, C-terminal domain"/>
    <property type="match status" value="1"/>
</dbReference>
<dbReference type="AlphaFoldDB" id="A0A450T8D3"/>
<dbReference type="EMBL" id="CAADFL010000315">
    <property type="protein sequence ID" value="VFK14306.1"/>
    <property type="molecule type" value="Genomic_DNA"/>
</dbReference>
<gene>
    <name evidence="3" type="ORF">BECKFM1743A_GA0114220_103204</name>
    <name evidence="4" type="ORF">BECKFM1743B_GA0114221_103152</name>
    <name evidence="2" type="ORF">BECKFM1743C_GA0114222_103182</name>
</gene>
<evidence type="ECO:0000313" key="3">
    <source>
        <dbReference type="EMBL" id="VFJ62976.1"/>
    </source>
</evidence>
<dbReference type="EMBL" id="CAADFA010000318">
    <property type="protein sequence ID" value="VFJ62500.1"/>
    <property type="molecule type" value="Genomic_DNA"/>
</dbReference>
<evidence type="ECO:0000313" key="2">
    <source>
        <dbReference type="EMBL" id="VFJ62500.1"/>
    </source>
</evidence>